<dbReference type="InParanoid" id="K3YZT8"/>
<evidence type="ECO:0000313" key="2">
    <source>
        <dbReference type="Proteomes" id="UP000004995"/>
    </source>
</evidence>
<sequence length="71" mass="7882">MAIMPALIKALIQGRQVVVAPFKTESTSVKGQSMLKLQLFSLCGRLRQFLGDCTVRHQAHLKDAACLRSRN</sequence>
<dbReference type="AlphaFoldDB" id="K3YZT8"/>
<dbReference type="EnsemblPlants" id="KQL28876">
    <property type="protein sequence ID" value="KQL28876"/>
    <property type="gene ID" value="SETIT_019798mg"/>
</dbReference>
<organism evidence="1 2">
    <name type="scientific">Setaria italica</name>
    <name type="common">Foxtail millet</name>
    <name type="synonym">Panicum italicum</name>
    <dbReference type="NCBI Taxonomy" id="4555"/>
    <lineage>
        <taxon>Eukaryota</taxon>
        <taxon>Viridiplantae</taxon>
        <taxon>Streptophyta</taxon>
        <taxon>Embryophyta</taxon>
        <taxon>Tracheophyta</taxon>
        <taxon>Spermatophyta</taxon>
        <taxon>Magnoliopsida</taxon>
        <taxon>Liliopsida</taxon>
        <taxon>Poales</taxon>
        <taxon>Poaceae</taxon>
        <taxon>PACMAD clade</taxon>
        <taxon>Panicoideae</taxon>
        <taxon>Panicodae</taxon>
        <taxon>Paniceae</taxon>
        <taxon>Cenchrinae</taxon>
        <taxon>Setaria</taxon>
    </lineage>
</organism>
<dbReference type="Gramene" id="KQL28876">
    <property type="protein sequence ID" value="KQL28876"/>
    <property type="gene ID" value="SETIT_019798mg"/>
</dbReference>
<dbReference type="Proteomes" id="UP000004995">
    <property type="component" value="Unassembled WGS sequence"/>
</dbReference>
<keyword evidence="2" id="KW-1185">Reference proteome</keyword>
<name>K3YZT8_SETIT</name>
<dbReference type="HOGENOM" id="CLU_2744817_0_0_1"/>
<reference evidence="2" key="1">
    <citation type="journal article" date="2012" name="Nat. Biotechnol.">
        <title>Reference genome sequence of the model plant Setaria.</title>
        <authorList>
            <person name="Bennetzen J.L."/>
            <person name="Schmutz J."/>
            <person name="Wang H."/>
            <person name="Percifield R."/>
            <person name="Hawkins J."/>
            <person name="Pontaroli A.C."/>
            <person name="Estep M."/>
            <person name="Feng L."/>
            <person name="Vaughn J.N."/>
            <person name="Grimwood J."/>
            <person name="Jenkins J."/>
            <person name="Barry K."/>
            <person name="Lindquist E."/>
            <person name="Hellsten U."/>
            <person name="Deshpande S."/>
            <person name="Wang X."/>
            <person name="Wu X."/>
            <person name="Mitros T."/>
            <person name="Triplett J."/>
            <person name="Yang X."/>
            <person name="Ye C.Y."/>
            <person name="Mauro-Herrera M."/>
            <person name="Wang L."/>
            <person name="Li P."/>
            <person name="Sharma M."/>
            <person name="Sharma R."/>
            <person name="Ronald P.C."/>
            <person name="Panaud O."/>
            <person name="Kellogg E.A."/>
            <person name="Brutnell T.P."/>
            <person name="Doust A.N."/>
            <person name="Tuskan G.A."/>
            <person name="Rokhsar D."/>
            <person name="Devos K.M."/>
        </authorList>
    </citation>
    <scope>NUCLEOTIDE SEQUENCE [LARGE SCALE GENOMIC DNA]</scope>
    <source>
        <strain evidence="2">cv. Yugu1</strain>
    </source>
</reference>
<dbReference type="EMBL" id="AGNK02000134">
    <property type="status" value="NOT_ANNOTATED_CDS"/>
    <property type="molecule type" value="Genomic_DNA"/>
</dbReference>
<protein>
    <submittedName>
        <fullName evidence="1">Uncharacterized protein</fullName>
    </submittedName>
</protein>
<proteinExistence type="predicted"/>
<reference evidence="1" key="2">
    <citation type="submission" date="2018-08" db="UniProtKB">
        <authorList>
            <consortium name="EnsemblPlants"/>
        </authorList>
    </citation>
    <scope>IDENTIFICATION</scope>
    <source>
        <strain evidence="1">Yugu1</strain>
    </source>
</reference>
<accession>K3YZT8</accession>
<evidence type="ECO:0000313" key="1">
    <source>
        <dbReference type="EnsemblPlants" id="KQL28876"/>
    </source>
</evidence>